<dbReference type="AlphaFoldDB" id="G9ETD5"/>
<keyword evidence="4" id="KW-1185">Reference proteome</keyword>
<keyword evidence="2" id="KW-0560">Oxidoreductase</keyword>
<dbReference type="SUPFAM" id="SSF51735">
    <property type="entry name" value="NAD(P)-binding Rossmann-fold domains"/>
    <property type="match status" value="1"/>
</dbReference>
<proteinExistence type="inferred from homology"/>
<name>G9ETD5_9GAMM</name>
<gene>
    <name evidence="3" type="ORF">LDG_8566</name>
</gene>
<dbReference type="Proteomes" id="UP000002770">
    <property type="component" value="Unassembled WGS sequence"/>
</dbReference>
<evidence type="ECO:0000256" key="1">
    <source>
        <dbReference type="ARBA" id="ARBA00006484"/>
    </source>
</evidence>
<evidence type="ECO:0000313" key="4">
    <source>
        <dbReference type="Proteomes" id="UP000002770"/>
    </source>
</evidence>
<dbReference type="InParanoid" id="G9ETD5"/>
<comment type="similarity">
    <text evidence="1">Belongs to the short-chain dehydrogenases/reductases (SDR) family.</text>
</comment>
<protein>
    <submittedName>
        <fullName evidence="3">Uncharacterized protein</fullName>
    </submittedName>
</protein>
<dbReference type="STRING" id="658187.LDG_8566"/>
<dbReference type="InterPro" id="IPR020904">
    <property type="entry name" value="Sc_DH/Rdtase_CS"/>
</dbReference>
<dbReference type="Pfam" id="PF00106">
    <property type="entry name" value="adh_short"/>
    <property type="match status" value="1"/>
</dbReference>
<reference evidence="3 4" key="1">
    <citation type="journal article" date="2011" name="BMC Genomics">
        <title>Insight into cross-talk between intra-amoebal pathogens.</title>
        <authorList>
            <person name="Gimenez G."/>
            <person name="Bertelli C."/>
            <person name="Moliner C."/>
            <person name="Robert C."/>
            <person name="Raoult D."/>
            <person name="Fournier P.E."/>
            <person name="Greub G."/>
        </authorList>
    </citation>
    <scope>NUCLEOTIDE SEQUENCE [LARGE SCALE GENOMIC DNA]</scope>
    <source>
        <strain evidence="3 4">LLAP12</strain>
    </source>
</reference>
<dbReference type="Gene3D" id="3.40.50.720">
    <property type="entry name" value="NAD(P)-binding Rossmann-like Domain"/>
    <property type="match status" value="1"/>
</dbReference>
<dbReference type="EMBL" id="JH413847">
    <property type="protein sequence ID" value="EHL29602.1"/>
    <property type="molecule type" value="Genomic_DNA"/>
</dbReference>
<organism evidence="3 4">
    <name type="scientific">Legionella drancourtii LLAP12</name>
    <dbReference type="NCBI Taxonomy" id="658187"/>
    <lineage>
        <taxon>Bacteria</taxon>
        <taxon>Pseudomonadati</taxon>
        <taxon>Pseudomonadota</taxon>
        <taxon>Gammaproteobacteria</taxon>
        <taxon>Legionellales</taxon>
        <taxon>Legionellaceae</taxon>
        <taxon>Legionella</taxon>
    </lineage>
</organism>
<accession>G9ETD5</accession>
<dbReference type="RefSeq" id="WP_006872439.1">
    <property type="nucleotide sequence ID" value="NZ_JH413847.1"/>
</dbReference>
<dbReference type="PANTHER" id="PTHR44169:SF6">
    <property type="entry name" value="NADPH-DEPENDENT 1-ACYLDIHYDROXYACETONE PHOSPHATE REDUCTASE"/>
    <property type="match status" value="1"/>
</dbReference>
<dbReference type="PRINTS" id="PR00081">
    <property type="entry name" value="GDHRDH"/>
</dbReference>
<dbReference type="eggNOG" id="COG1028">
    <property type="taxonomic scope" value="Bacteria"/>
</dbReference>
<dbReference type="InterPro" id="IPR002347">
    <property type="entry name" value="SDR_fam"/>
</dbReference>
<evidence type="ECO:0000313" key="3">
    <source>
        <dbReference type="EMBL" id="EHL29602.1"/>
    </source>
</evidence>
<dbReference type="PANTHER" id="PTHR44169">
    <property type="entry name" value="NADPH-DEPENDENT 1-ACYLDIHYDROXYACETONE PHOSPHATE REDUCTASE"/>
    <property type="match status" value="1"/>
</dbReference>
<dbReference type="PROSITE" id="PS00061">
    <property type="entry name" value="ADH_SHORT"/>
    <property type="match status" value="1"/>
</dbReference>
<dbReference type="GO" id="GO:0016491">
    <property type="term" value="F:oxidoreductase activity"/>
    <property type="evidence" value="ECO:0007669"/>
    <property type="project" value="UniProtKB-KW"/>
</dbReference>
<evidence type="ECO:0000256" key="2">
    <source>
        <dbReference type="ARBA" id="ARBA00023002"/>
    </source>
</evidence>
<sequence>MKTVLITGTSRGIGQSFLEEFGNYPGFKILAGLKTQYEIKTAKQYSQVEYFVLDYGNNQDFKKLEFYLQKNHHSIDTLIANAGISTWGPMLDINEESFKQIFEINFFGTTKLIKTVLPFLVPQGKIIAMGSGSATTTVPFMGIYPISKLAINYLITSLRREMVHHPTYYQVQFAIIHPGSIKTPIWDGAKELSFKTNFPFYSKIATLGLKIIDADMSKSTKPVQVAKLFHQLILKRKIKSTYYIGKNINVIRFLNLLPNGMVDFIFKWAFKLQLKFL</sequence>
<dbReference type="InterPro" id="IPR036291">
    <property type="entry name" value="NAD(P)-bd_dom_sf"/>
</dbReference>
<dbReference type="HOGENOM" id="CLU_010194_2_9_6"/>
<dbReference type="OrthoDB" id="9810734at2"/>